<keyword evidence="1" id="KW-0812">Transmembrane</keyword>
<dbReference type="EMBL" id="GBXM01105422">
    <property type="protein sequence ID" value="JAH03155.1"/>
    <property type="molecule type" value="Transcribed_RNA"/>
</dbReference>
<dbReference type="AlphaFoldDB" id="A0A0E9PGE4"/>
<organism evidence="2">
    <name type="scientific">Anguilla anguilla</name>
    <name type="common">European freshwater eel</name>
    <name type="synonym">Muraena anguilla</name>
    <dbReference type="NCBI Taxonomy" id="7936"/>
    <lineage>
        <taxon>Eukaryota</taxon>
        <taxon>Metazoa</taxon>
        <taxon>Chordata</taxon>
        <taxon>Craniata</taxon>
        <taxon>Vertebrata</taxon>
        <taxon>Euteleostomi</taxon>
        <taxon>Actinopterygii</taxon>
        <taxon>Neopterygii</taxon>
        <taxon>Teleostei</taxon>
        <taxon>Anguilliformes</taxon>
        <taxon>Anguillidae</taxon>
        <taxon>Anguilla</taxon>
    </lineage>
</organism>
<protein>
    <submittedName>
        <fullName evidence="2">Uncharacterized protein</fullName>
    </submittedName>
</protein>
<sequence length="50" mass="5860">MLLDLPRCWQLTVGRSLTFLGSMLNFFRPMATCLFFCSVLLQTKINKQYI</sequence>
<keyword evidence="1" id="KW-1133">Transmembrane helix</keyword>
<proteinExistence type="predicted"/>
<evidence type="ECO:0000313" key="2">
    <source>
        <dbReference type="EMBL" id="JAH03155.1"/>
    </source>
</evidence>
<feature type="transmembrane region" description="Helical" evidence="1">
    <location>
        <begin position="20"/>
        <end position="41"/>
    </location>
</feature>
<keyword evidence="1" id="KW-0472">Membrane</keyword>
<reference evidence="2" key="2">
    <citation type="journal article" date="2015" name="Fish Shellfish Immunol.">
        <title>Early steps in the European eel (Anguilla anguilla)-Vibrio vulnificus interaction in the gills: Role of the RtxA13 toxin.</title>
        <authorList>
            <person name="Callol A."/>
            <person name="Pajuelo D."/>
            <person name="Ebbesson L."/>
            <person name="Teles M."/>
            <person name="MacKenzie S."/>
            <person name="Amaro C."/>
        </authorList>
    </citation>
    <scope>NUCLEOTIDE SEQUENCE</scope>
</reference>
<name>A0A0E9PGE4_ANGAN</name>
<reference evidence="2" key="1">
    <citation type="submission" date="2014-11" db="EMBL/GenBank/DDBJ databases">
        <authorList>
            <person name="Amaro Gonzalez C."/>
        </authorList>
    </citation>
    <scope>NUCLEOTIDE SEQUENCE</scope>
</reference>
<accession>A0A0E9PGE4</accession>
<evidence type="ECO:0000256" key="1">
    <source>
        <dbReference type="SAM" id="Phobius"/>
    </source>
</evidence>